<organism evidence="1 2">
    <name type="scientific">Ancylostoma ceylanicum</name>
    <dbReference type="NCBI Taxonomy" id="53326"/>
    <lineage>
        <taxon>Eukaryota</taxon>
        <taxon>Metazoa</taxon>
        <taxon>Ecdysozoa</taxon>
        <taxon>Nematoda</taxon>
        <taxon>Chromadorea</taxon>
        <taxon>Rhabditida</taxon>
        <taxon>Rhabditina</taxon>
        <taxon>Rhabditomorpha</taxon>
        <taxon>Strongyloidea</taxon>
        <taxon>Ancylostomatidae</taxon>
        <taxon>Ancylostomatinae</taxon>
        <taxon>Ancylostoma</taxon>
    </lineage>
</organism>
<comment type="caution">
    <text evidence="1">The sequence shown here is derived from an EMBL/GenBank/DDBJ whole genome shotgun (WGS) entry which is preliminary data.</text>
</comment>
<dbReference type="OrthoDB" id="5840294at2759"/>
<name>A0A016W1N9_9BILA</name>
<evidence type="ECO:0000313" key="2">
    <source>
        <dbReference type="Proteomes" id="UP000024635"/>
    </source>
</evidence>
<reference evidence="2" key="1">
    <citation type="journal article" date="2015" name="Nat. Genet.">
        <title>The genome and transcriptome of the zoonotic hookworm Ancylostoma ceylanicum identify infection-specific gene families.</title>
        <authorList>
            <person name="Schwarz E.M."/>
            <person name="Hu Y."/>
            <person name="Antoshechkin I."/>
            <person name="Miller M.M."/>
            <person name="Sternberg P.W."/>
            <person name="Aroian R.V."/>
        </authorList>
    </citation>
    <scope>NUCLEOTIDE SEQUENCE</scope>
    <source>
        <strain evidence="2">HY135</strain>
    </source>
</reference>
<evidence type="ECO:0008006" key="3">
    <source>
        <dbReference type="Google" id="ProtNLM"/>
    </source>
</evidence>
<protein>
    <recommendedName>
        <fullName evidence="3">SGNH domain-containing protein</fullName>
    </recommendedName>
</protein>
<accession>A0A016W1N9</accession>
<dbReference type="Gene3D" id="3.30.200.20">
    <property type="entry name" value="Phosphorylase Kinase, domain 1"/>
    <property type="match status" value="1"/>
</dbReference>
<dbReference type="EMBL" id="JARK01001338">
    <property type="protein sequence ID" value="EYC33525.1"/>
    <property type="molecule type" value="Genomic_DNA"/>
</dbReference>
<gene>
    <name evidence="1" type="primary">Acey_s0002.g843</name>
    <name evidence="1" type="ORF">Y032_0002g843</name>
</gene>
<dbReference type="Proteomes" id="UP000024635">
    <property type="component" value="Unassembled WGS sequence"/>
</dbReference>
<sequence length="162" mass="18273">MLPKFHTFFLQKGTGNYKILVIGNSFAANQAHLVYDAFRNFSSELTLFRMTACEIMTTTDPSWCGATRNYNYSAVLHTVEPDIVFVLLSVFANPRKPGEGVYGEVFATSYEGKPTALKVILIQTKHRSARATISLAAQVRLRDQRYCRMRRASKIGARAQRT</sequence>
<keyword evidence="2" id="KW-1185">Reference proteome</keyword>
<evidence type="ECO:0000313" key="1">
    <source>
        <dbReference type="EMBL" id="EYC33525.1"/>
    </source>
</evidence>
<dbReference type="AlphaFoldDB" id="A0A016W1N9"/>
<proteinExistence type="predicted"/>